<dbReference type="InterPro" id="IPR029063">
    <property type="entry name" value="SAM-dependent_MTases_sf"/>
</dbReference>
<evidence type="ECO:0000313" key="2">
    <source>
        <dbReference type="EMBL" id="PJE63196.1"/>
    </source>
</evidence>
<dbReference type="Pfam" id="PF13847">
    <property type="entry name" value="Methyltransf_31"/>
    <property type="match status" value="1"/>
</dbReference>
<proteinExistence type="predicted"/>
<dbReference type="PANTHER" id="PTHR43861">
    <property type="entry name" value="TRANS-ACONITATE 2-METHYLTRANSFERASE-RELATED"/>
    <property type="match status" value="1"/>
</dbReference>
<dbReference type="AlphaFoldDB" id="A0A2M8KTE6"/>
<dbReference type="CDD" id="cd02440">
    <property type="entry name" value="AdoMet_MTases"/>
    <property type="match status" value="1"/>
</dbReference>
<dbReference type="PANTHER" id="PTHR43861:SF6">
    <property type="entry name" value="METHYLTRANSFERASE TYPE 11"/>
    <property type="match status" value="1"/>
</dbReference>
<feature type="domain" description="Methyltransferase" evidence="1">
    <location>
        <begin position="63"/>
        <end position="167"/>
    </location>
</feature>
<dbReference type="Gene3D" id="3.40.50.150">
    <property type="entry name" value="Vaccinia Virus protein VP39"/>
    <property type="match status" value="1"/>
</dbReference>
<name>A0A2M8KTE6_9BACT</name>
<sequence>MKSFIQKLHRYISHYFIHSNQTYWQRIRTIVGPADKNDFDTIGQKNTRNAFEEFILDHSNKYTYLLDAGCNTGVEGYRLFKKGYKGHYTGIDSNEKAIAFAQKNLSEFPRTSFIVSDLVEIVFPGEIAHAKHRSFDIVLMKDVIEHHKHYKPVLTKLVQFAKKYFILSLFIHTSVSNKDNSTLHPDGYYLNTYSQKRLKQFFIKKGFKKHKRIFTDNQDEVWIFKR</sequence>
<dbReference type="InterPro" id="IPR025714">
    <property type="entry name" value="Methyltranfer_dom"/>
</dbReference>
<gene>
    <name evidence="2" type="ORF">COU88_00840</name>
</gene>
<dbReference type="Proteomes" id="UP000229554">
    <property type="component" value="Unassembled WGS sequence"/>
</dbReference>
<protein>
    <recommendedName>
        <fullName evidence="1">Methyltransferase domain-containing protein</fullName>
    </recommendedName>
</protein>
<reference evidence="3" key="1">
    <citation type="submission" date="2017-09" db="EMBL/GenBank/DDBJ databases">
        <title>Depth-based differentiation of microbial function through sediment-hosted aquifers and enrichment of novel symbionts in the deep terrestrial subsurface.</title>
        <authorList>
            <person name="Probst A.J."/>
            <person name="Ladd B."/>
            <person name="Jarett J.K."/>
            <person name="Geller-Mcgrath D.E."/>
            <person name="Sieber C.M.K."/>
            <person name="Emerson J.B."/>
            <person name="Anantharaman K."/>
            <person name="Thomas B.C."/>
            <person name="Malmstrom R."/>
            <person name="Stieglmeier M."/>
            <person name="Klingl A."/>
            <person name="Woyke T."/>
            <person name="Ryan C.M."/>
            <person name="Banfield J.F."/>
        </authorList>
    </citation>
    <scope>NUCLEOTIDE SEQUENCE [LARGE SCALE GENOMIC DNA]</scope>
</reference>
<accession>A0A2M8KTE6</accession>
<evidence type="ECO:0000313" key="3">
    <source>
        <dbReference type="Proteomes" id="UP000229554"/>
    </source>
</evidence>
<dbReference type="SUPFAM" id="SSF53335">
    <property type="entry name" value="S-adenosyl-L-methionine-dependent methyltransferases"/>
    <property type="match status" value="1"/>
</dbReference>
<organism evidence="2 3">
    <name type="scientific">Candidatus Roizmanbacteria bacterium CG10_big_fil_rev_8_21_14_0_10_39_6</name>
    <dbReference type="NCBI Taxonomy" id="1974853"/>
    <lineage>
        <taxon>Bacteria</taxon>
        <taxon>Candidatus Roizmaniibacteriota</taxon>
    </lineage>
</organism>
<comment type="caution">
    <text evidence="2">The sequence shown here is derived from an EMBL/GenBank/DDBJ whole genome shotgun (WGS) entry which is preliminary data.</text>
</comment>
<evidence type="ECO:0000259" key="1">
    <source>
        <dbReference type="Pfam" id="PF13847"/>
    </source>
</evidence>
<dbReference type="EMBL" id="PFED01000036">
    <property type="protein sequence ID" value="PJE63196.1"/>
    <property type="molecule type" value="Genomic_DNA"/>
</dbReference>